<evidence type="ECO:0000256" key="7">
    <source>
        <dbReference type="ARBA" id="ARBA00023136"/>
    </source>
</evidence>
<dbReference type="Pfam" id="PF13765">
    <property type="entry name" value="PRY"/>
    <property type="match status" value="1"/>
</dbReference>
<dbReference type="InterPro" id="IPR006574">
    <property type="entry name" value="PRY"/>
</dbReference>
<dbReference type="PRINTS" id="PR01407">
    <property type="entry name" value="BUTYPHLNCDUF"/>
</dbReference>
<keyword evidence="5" id="KW-0677">Repeat</keyword>
<dbReference type="PROSITE" id="PS50835">
    <property type="entry name" value="IG_LIKE"/>
    <property type="match status" value="2"/>
</dbReference>
<dbReference type="SUPFAM" id="SSF48726">
    <property type="entry name" value="Immunoglobulin"/>
    <property type="match status" value="2"/>
</dbReference>
<dbReference type="FunFam" id="2.60.40.10:FF:000088">
    <property type="entry name" value="Butyrophilin subfamily 1 member A1"/>
    <property type="match status" value="1"/>
</dbReference>
<dbReference type="Ensembl" id="ENSAOWT00000032446.1">
    <property type="protein sequence ID" value="ENSAOWP00000028640.1"/>
    <property type="gene ID" value="ENSAOWG00000019293.1"/>
</dbReference>
<dbReference type="GO" id="GO:0005102">
    <property type="term" value="F:signaling receptor binding"/>
    <property type="evidence" value="ECO:0007669"/>
    <property type="project" value="TreeGrafter"/>
</dbReference>
<feature type="domain" description="Ig-like" evidence="14">
    <location>
        <begin position="149"/>
        <end position="235"/>
    </location>
</feature>
<dbReference type="Gene3D" id="3.80.10.10">
    <property type="entry name" value="Ribonuclease Inhibitor"/>
    <property type="match status" value="1"/>
</dbReference>
<evidence type="ECO:0000256" key="9">
    <source>
        <dbReference type="ARBA" id="ARBA00023180"/>
    </source>
</evidence>
<organism evidence="15 16">
    <name type="scientific">Apteryx owenii</name>
    <name type="common">Little spotted kiwi</name>
    <dbReference type="NCBI Taxonomy" id="8824"/>
    <lineage>
        <taxon>Eukaryota</taxon>
        <taxon>Metazoa</taxon>
        <taxon>Chordata</taxon>
        <taxon>Craniata</taxon>
        <taxon>Vertebrata</taxon>
        <taxon>Euteleostomi</taxon>
        <taxon>Archelosauria</taxon>
        <taxon>Archosauria</taxon>
        <taxon>Dinosauria</taxon>
        <taxon>Saurischia</taxon>
        <taxon>Theropoda</taxon>
        <taxon>Coelurosauria</taxon>
        <taxon>Aves</taxon>
        <taxon>Palaeognathae</taxon>
        <taxon>Apterygiformes</taxon>
        <taxon>Apterygidae</taxon>
        <taxon>Apteryx</taxon>
    </lineage>
</organism>
<reference evidence="15" key="1">
    <citation type="submission" date="2025-08" db="UniProtKB">
        <authorList>
            <consortium name="Ensembl"/>
        </authorList>
    </citation>
    <scope>IDENTIFICATION</scope>
</reference>
<evidence type="ECO:0000313" key="15">
    <source>
        <dbReference type="Ensembl" id="ENSAOWP00000028640.1"/>
    </source>
</evidence>
<dbReference type="GO" id="GO:0009897">
    <property type="term" value="C:external side of plasma membrane"/>
    <property type="evidence" value="ECO:0007669"/>
    <property type="project" value="TreeGrafter"/>
</dbReference>
<dbReference type="InterPro" id="IPR007110">
    <property type="entry name" value="Ig-like_dom"/>
</dbReference>
<dbReference type="InterPro" id="IPR013320">
    <property type="entry name" value="ConA-like_dom_sf"/>
</dbReference>
<feature type="chain" id="PRO_5034358402" description="Ig-like domain-containing protein" evidence="13">
    <location>
        <begin position="28"/>
        <end position="1116"/>
    </location>
</feature>
<dbReference type="Proteomes" id="UP000694424">
    <property type="component" value="Unplaced"/>
</dbReference>
<sequence>MGLSFPASCSLPGFICIFALHVHELQSAPFTVTAPTHPVAVAVGQDVVLPCRLTPEQSARAMEVTWFRGHFSHFVHRYKAGTDQHGEQMSQYQGRTELLRDGLDNGSVDLKIFSVRLSDEGNYTCFVHADSGYEEAVLELKVTAAGSAPLISLEGYEAGGVRVACRGAGWYPQPQVQWRDHRGRPLPSTSENVTQDASGLFEAKSTVILSWAANQQLSCSIRDALHHHEKGSAFSMADPFFQNAHPWKIALNLVAVAVVALFISTIYLFKMKGKHEGKIAMQVAALRACDAEIKEKVAQLEWRKYAVPIEEVKVILDPDTAHCDLVLSDDRKSVKREDTPQNVPDIPESNELWNWHVEGTLASQETAAPCPAAVPADMGGQPPPELRRIFQQRSRRAKELEGCLLAEPPVKVMKLPALVHLVLLALVSLAGAETCPSEMNSIKDLLEVNCTGQGLSTVPSALPKDTGILLLNANHLVSLSTASFLPLTVLQDLDLSDNGLVGLHTGPPLPSLKELILSRNALEALPTLKGLPALTRLALAHNHLQVLAPGAFLSVPQLQDLDLRGNQLRTLPPEAFAGLRALKDLDLSDNVLEELPQELLQDLRKLETLWLSGNRLQNLPTGFFPEGHFFAYVFLTENPWHCDCSLLYLRAWIRLNEMSVYQPERGLEKTKVEVAPQKVLCHSPANHWQKPVIHFKPDCGNVGDADEEEEDYGEVTSKAPSKMPSSPQHSTTPEEHTTPTFAITQPPLTTTRAPLSSSASSIPIPSTWAAIPRAPSTAAPVPDAPEAMSTLVHASTQPPSTATSASTPGSSTTLLLTPSLAIPTSTGPPGTSTTAPATLATGTVSTRTPFAISIGTFFTTSTVVPSSPTSEASARLKSSSSSLTVPVISSTTAVLSTHLGTTRFLQPAPVPLCPCSIPAPAMPMLRPRAIGEGPQWGQWVLSHCCLLHWMLYLAALALLLFSMLALAGWLVWLCLVAWPSWHKSSLQVQKMRSPLLGRRESAEGPMMQLRSFTRPPQRPTFCTIKEVELCPDVVTSYTYCTIKDLVLQRSPPARSSFCTTKELWIHHGPLNPPFKPFSGKLMLPNLGSLRTPSAYSLDRGLEAIGAVRVKYAGDTL</sequence>
<dbReference type="FunFam" id="3.80.10.10:FF:000770">
    <property type="entry name" value="Uncharacterized protein"/>
    <property type="match status" value="1"/>
</dbReference>
<feature type="transmembrane region" description="Helical" evidence="12">
    <location>
        <begin position="949"/>
        <end position="978"/>
    </location>
</feature>
<dbReference type="SMART" id="SM00082">
    <property type="entry name" value="LRRCT"/>
    <property type="match status" value="1"/>
</dbReference>
<dbReference type="InterPro" id="IPR001611">
    <property type="entry name" value="Leu-rich_rpt"/>
</dbReference>
<feature type="compositionally biased region" description="Low complexity" evidence="11">
    <location>
        <begin position="746"/>
        <end position="761"/>
    </location>
</feature>
<keyword evidence="16" id="KW-1185">Reference proteome</keyword>
<keyword evidence="3 12" id="KW-0812">Transmembrane</keyword>
<dbReference type="GO" id="GO:0001817">
    <property type="term" value="P:regulation of cytokine production"/>
    <property type="evidence" value="ECO:0007669"/>
    <property type="project" value="TreeGrafter"/>
</dbReference>
<evidence type="ECO:0000256" key="3">
    <source>
        <dbReference type="ARBA" id="ARBA00022692"/>
    </source>
</evidence>
<keyword evidence="4 13" id="KW-0732">Signal</keyword>
<feature type="compositionally biased region" description="Acidic residues" evidence="11">
    <location>
        <begin position="704"/>
        <end position="713"/>
    </location>
</feature>
<dbReference type="SMART" id="SM00369">
    <property type="entry name" value="LRR_TYP"/>
    <property type="match status" value="6"/>
</dbReference>
<dbReference type="SMART" id="SM00406">
    <property type="entry name" value="IGv"/>
    <property type="match status" value="1"/>
</dbReference>
<name>A0A8B9QRR8_APTOW</name>
<feature type="region of interest" description="Disordered" evidence="11">
    <location>
        <begin position="700"/>
        <end position="761"/>
    </location>
</feature>
<dbReference type="Pfam" id="PF07686">
    <property type="entry name" value="V-set"/>
    <property type="match status" value="1"/>
</dbReference>
<proteinExistence type="predicted"/>
<dbReference type="Pfam" id="PF22705">
    <property type="entry name" value="C2-set_3"/>
    <property type="match status" value="1"/>
</dbReference>
<evidence type="ECO:0000256" key="12">
    <source>
        <dbReference type="SAM" id="Phobius"/>
    </source>
</evidence>
<dbReference type="Gene3D" id="2.60.40.10">
    <property type="entry name" value="Immunoglobulins"/>
    <property type="match status" value="2"/>
</dbReference>
<dbReference type="Pfam" id="PF13855">
    <property type="entry name" value="LRR_8"/>
    <property type="match status" value="1"/>
</dbReference>
<dbReference type="InterPro" id="IPR053896">
    <property type="entry name" value="BTN3A2-like_Ig-C"/>
</dbReference>
<keyword evidence="10" id="KW-0393">Immunoglobulin domain</keyword>
<accession>A0A8B9QRR8</accession>
<dbReference type="InterPro" id="IPR050504">
    <property type="entry name" value="IgSF_BTN/MOG"/>
</dbReference>
<evidence type="ECO:0000256" key="13">
    <source>
        <dbReference type="SAM" id="SignalP"/>
    </source>
</evidence>
<evidence type="ECO:0000256" key="6">
    <source>
        <dbReference type="ARBA" id="ARBA00022989"/>
    </source>
</evidence>
<evidence type="ECO:0000256" key="5">
    <source>
        <dbReference type="ARBA" id="ARBA00022737"/>
    </source>
</evidence>
<protein>
    <recommendedName>
        <fullName evidence="14">Ig-like domain-containing protein</fullName>
    </recommendedName>
</protein>
<dbReference type="SUPFAM" id="SSF49899">
    <property type="entry name" value="Concanavalin A-like lectins/glucanases"/>
    <property type="match status" value="1"/>
</dbReference>
<dbReference type="InterPro" id="IPR032675">
    <property type="entry name" value="LRR_dom_sf"/>
</dbReference>
<evidence type="ECO:0000256" key="4">
    <source>
        <dbReference type="ARBA" id="ARBA00022729"/>
    </source>
</evidence>
<dbReference type="CDD" id="cd05713">
    <property type="entry name" value="IgV_MOG_like"/>
    <property type="match status" value="1"/>
</dbReference>
<dbReference type="InterPro" id="IPR043136">
    <property type="entry name" value="B30.2/SPRY_sf"/>
</dbReference>
<dbReference type="InterPro" id="IPR003879">
    <property type="entry name" value="Butyrophylin_SPRY"/>
</dbReference>
<dbReference type="SMART" id="SM00589">
    <property type="entry name" value="PRY"/>
    <property type="match status" value="1"/>
</dbReference>
<reference evidence="15" key="2">
    <citation type="submission" date="2025-09" db="UniProtKB">
        <authorList>
            <consortium name="Ensembl"/>
        </authorList>
    </citation>
    <scope>IDENTIFICATION</scope>
</reference>
<dbReference type="InterPro" id="IPR003591">
    <property type="entry name" value="Leu-rich_rpt_typical-subtyp"/>
</dbReference>
<dbReference type="InterPro" id="IPR013783">
    <property type="entry name" value="Ig-like_fold"/>
</dbReference>
<dbReference type="AlphaFoldDB" id="A0A8B9QRR8"/>
<evidence type="ECO:0000256" key="2">
    <source>
        <dbReference type="ARBA" id="ARBA00022614"/>
    </source>
</evidence>
<dbReference type="InterPro" id="IPR013106">
    <property type="entry name" value="Ig_V-set"/>
</dbReference>
<dbReference type="InterPro" id="IPR003599">
    <property type="entry name" value="Ig_sub"/>
</dbReference>
<dbReference type="InterPro" id="IPR036179">
    <property type="entry name" value="Ig-like_dom_sf"/>
</dbReference>
<comment type="subcellular location">
    <subcellularLocation>
        <location evidence="1">Membrane</location>
    </subcellularLocation>
</comment>
<evidence type="ECO:0000256" key="8">
    <source>
        <dbReference type="ARBA" id="ARBA00023157"/>
    </source>
</evidence>
<keyword evidence="2" id="KW-0433">Leucine-rich repeat</keyword>
<dbReference type="PANTHER" id="PTHR24100:SF149">
    <property type="entry name" value="BG-LIKE ANTIGEN 1-RELATED"/>
    <property type="match status" value="1"/>
</dbReference>
<keyword evidence="9" id="KW-0325">Glycoprotein</keyword>
<evidence type="ECO:0000259" key="14">
    <source>
        <dbReference type="PROSITE" id="PS50835"/>
    </source>
</evidence>
<dbReference type="GO" id="GO:0050852">
    <property type="term" value="P:T cell receptor signaling pathway"/>
    <property type="evidence" value="ECO:0007669"/>
    <property type="project" value="TreeGrafter"/>
</dbReference>
<dbReference type="FunFam" id="2.60.40.10:FF:000183">
    <property type="entry name" value="Myelin-oligodendrocyte glycoprotein"/>
    <property type="match status" value="1"/>
</dbReference>
<dbReference type="InterPro" id="IPR000483">
    <property type="entry name" value="Cys-rich_flank_reg_C"/>
</dbReference>
<feature type="domain" description="Ig-like" evidence="14">
    <location>
        <begin position="29"/>
        <end position="143"/>
    </location>
</feature>
<dbReference type="SUPFAM" id="SSF52058">
    <property type="entry name" value="L domain-like"/>
    <property type="match status" value="1"/>
</dbReference>
<feature type="region of interest" description="Disordered" evidence="11">
    <location>
        <begin position="790"/>
        <end position="840"/>
    </location>
</feature>
<evidence type="ECO:0000256" key="11">
    <source>
        <dbReference type="SAM" id="MobiDB-lite"/>
    </source>
</evidence>
<keyword evidence="7 12" id="KW-0472">Membrane</keyword>
<evidence type="ECO:0000313" key="16">
    <source>
        <dbReference type="Proteomes" id="UP000694424"/>
    </source>
</evidence>
<evidence type="ECO:0000256" key="10">
    <source>
        <dbReference type="ARBA" id="ARBA00023319"/>
    </source>
</evidence>
<dbReference type="SMART" id="SM00409">
    <property type="entry name" value="IG"/>
    <property type="match status" value="1"/>
</dbReference>
<feature type="compositionally biased region" description="Low complexity" evidence="11">
    <location>
        <begin position="794"/>
        <end position="840"/>
    </location>
</feature>
<dbReference type="Gene3D" id="2.60.120.920">
    <property type="match status" value="1"/>
</dbReference>
<evidence type="ECO:0000256" key="1">
    <source>
        <dbReference type="ARBA" id="ARBA00004370"/>
    </source>
</evidence>
<dbReference type="PROSITE" id="PS51450">
    <property type="entry name" value="LRR"/>
    <property type="match status" value="3"/>
</dbReference>
<keyword evidence="6 12" id="KW-1133">Transmembrane helix</keyword>
<feature type="signal peptide" evidence="13">
    <location>
        <begin position="1"/>
        <end position="27"/>
    </location>
</feature>
<keyword evidence="8" id="KW-1015">Disulfide bond</keyword>
<dbReference type="SMART" id="SM00364">
    <property type="entry name" value="LRR_BAC"/>
    <property type="match status" value="4"/>
</dbReference>
<dbReference type="PANTHER" id="PTHR24100">
    <property type="entry name" value="BUTYROPHILIN"/>
    <property type="match status" value="1"/>
</dbReference>